<feature type="transmembrane region" description="Helical" evidence="5">
    <location>
        <begin position="108"/>
        <end position="136"/>
    </location>
</feature>
<evidence type="ECO:0000256" key="1">
    <source>
        <dbReference type="ARBA" id="ARBA00004141"/>
    </source>
</evidence>
<evidence type="ECO:0000313" key="8">
    <source>
        <dbReference type="Proteomes" id="UP001156882"/>
    </source>
</evidence>
<evidence type="ECO:0000256" key="2">
    <source>
        <dbReference type="ARBA" id="ARBA00022692"/>
    </source>
</evidence>
<keyword evidence="2 5" id="KW-0812">Transmembrane</keyword>
<dbReference type="Pfam" id="PF04893">
    <property type="entry name" value="Yip1"/>
    <property type="match status" value="1"/>
</dbReference>
<evidence type="ECO:0000313" key="7">
    <source>
        <dbReference type="EMBL" id="GLS18620.1"/>
    </source>
</evidence>
<dbReference type="EMBL" id="BSPC01000014">
    <property type="protein sequence ID" value="GLS18620.1"/>
    <property type="molecule type" value="Genomic_DNA"/>
</dbReference>
<organism evidence="7 8">
    <name type="scientific">Labrys miyagiensis</name>
    <dbReference type="NCBI Taxonomy" id="346912"/>
    <lineage>
        <taxon>Bacteria</taxon>
        <taxon>Pseudomonadati</taxon>
        <taxon>Pseudomonadota</taxon>
        <taxon>Alphaproteobacteria</taxon>
        <taxon>Hyphomicrobiales</taxon>
        <taxon>Xanthobacteraceae</taxon>
        <taxon>Labrys</taxon>
    </lineage>
</organism>
<keyword evidence="8" id="KW-1185">Reference proteome</keyword>
<evidence type="ECO:0000259" key="6">
    <source>
        <dbReference type="Pfam" id="PF04893"/>
    </source>
</evidence>
<name>A0ABQ6CEN0_9HYPH</name>
<reference evidence="8" key="1">
    <citation type="journal article" date="2019" name="Int. J. Syst. Evol. Microbiol.">
        <title>The Global Catalogue of Microorganisms (GCM) 10K type strain sequencing project: providing services to taxonomists for standard genome sequencing and annotation.</title>
        <authorList>
            <consortium name="The Broad Institute Genomics Platform"/>
            <consortium name="The Broad Institute Genome Sequencing Center for Infectious Disease"/>
            <person name="Wu L."/>
            <person name="Ma J."/>
        </authorList>
    </citation>
    <scope>NUCLEOTIDE SEQUENCE [LARGE SCALE GENOMIC DNA]</scope>
    <source>
        <strain evidence="8">NBRC 101365</strain>
    </source>
</reference>
<evidence type="ECO:0000256" key="4">
    <source>
        <dbReference type="ARBA" id="ARBA00023136"/>
    </source>
</evidence>
<evidence type="ECO:0000256" key="3">
    <source>
        <dbReference type="ARBA" id="ARBA00022989"/>
    </source>
</evidence>
<dbReference type="InterPro" id="IPR006977">
    <property type="entry name" value="Yip1_dom"/>
</dbReference>
<feature type="domain" description="Yip1" evidence="6">
    <location>
        <begin position="9"/>
        <end position="170"/>
    </location>
</feature>
<feature type="transmembrane region" description="Helical" evidence="5">
    <location>
        <begin position="35"/>
        <end position="56"/>
    </location>
</feature>
<keyword evidence="4 5" id="KW-0472">Membrane</keyword>
<comment type="subcellular location">
    <subcellularLocation>
        <location evidence="1">Membrane</location>
        <topology evidence="1">Multi-pass membrane protein</topology>
    </subcellularLocation>
</comment>
<dbReference type="Proteomes" id="UP001156882">
    <property type="component" value="Unassembled WGS sequence"/>
</dbReference>
<gene>
    <name evidence="7" type="ORF">GCM10007874_16370</name>
</gene>
<accession>A0ABQ6CEN0</accession>
<comment type="caution">
    <text evidence="7">The sequence shown here is derived from an EMBL/GenBank/DDBJ whole genome shotgun (WGS) entry which is preliminary data.</text>
</comment>
<feature type="transmembrane region" description="Helical" evidence="5">
    <location>
        <begin position="157"/>
        <end position="178"/>
    </location>
</feature>
<dbReference type="RefSeq" id="WP_284311489.1">
    <property type="nucleotide sequence ID" value="NZ_BSPC01000014.1"/>
</dbReference>
<protein>
    <recommendedName>
        <fullName evidence="6">Yip1 domain-containing protein</fullName>
    </recommendedName>
</protein>
<keyword evidence="3 5" id="KW-1133">Transmembrane helix</keyword>
<proteinExistence type="predicted"/>
<sequence>MDVVARARNLLLAPSEEWRIIGGEATSVEAIYRHYVVYLAAIGPIATFIGTSLIGFGGMRIGFFSGLIFAILSYAASLAVVYVVALLVDKLAPSFDGTSDFLNAFKLVAYSMTAAWLAGIFAVIPLLGILGLIGLYSIYLLFTGVPVMMRTPQDKSLIYTIAIILIGIVINFVISAILSRLFSVPYLPAA</sequence>
<feature type="transmembrane region" description="Helical" evidence="5">
    <location>
        <begin position="63"/>
        <end position="88"/>
    </location>
</feature>
<evidence type="ECO:0000256" key="5">
    <source>
        <dbReference type="SAM" id="Phobius"/>
    </source>
</evidence>